<dbReference type="RefSeq" id="XP_034153519.1">
    <property type="nucleotide sequence ID" value="XM_034297628.1"/>
</dbReference>
<evidence type="ECO:0000313" key="4">
    <source>
        <dbReference type="Ensembl" id="ENSELUP00000014223.3"/>
    </source>
</evidence>
<evidence type="ECO:0000256" key="2">
    <source>
        <dbReference type="SAM" id="SignalP"/>
    </source>
</evidence>
<dbReference type="GeneTree" id="ENSGT00940000175159"/>
<reference evidence="4" key="3">
    <citation type="submission" date="2025-08" db="UniProtKB">
        <authorList>
            <consortium name="Ensembl"/>
        </authorList>
    </citation>
    <scope>IDENTIFICATION</scope>
</reference>
<feature type="domain" description="Saposin B-type" evidence="3">
    <location>
        <begin position="57"/>
        <end position="133"/>
    </location>
</feature>
<dbReference type="InParanoid" id="A0A3P8YC43"/>
<dbReference type="STRING" id="8010.ENSELUP00000014223"/>
<dbReference type="InterPro" id="IPR038847">
    <property type="entry name" value="Granulysin-like"/>
</dbReference>
<dbReference type="AlphaFoldDB" id="A0A3P8YC43"/>
<feature type="signal peptide" evidence="2">
    <location>
        <begin position="1"/>
        <end position="19"/>
    </location>
</feature>
<evidence type="ECO:0000259" key="3">
    <source>
        <dbReference type="PROSITE" id="PS50015"/>
    </source>
</evidence>
<name>A0A3P8YC43_ESOLU</name>
<dbReference type="PANTHER" id="PTHR15541:SF2">
    <property type="entry name" value="GRANULYSIN"/>
    <property type="match status" value="1"/>
</dbReference>
<dbReference type="Gene3D" id="1.10.225.10">
    <property type="entry name" value="Saposin-like"/>
    <property type="match status" value="1"/>
</dbReference>
<dbReference type="InterPro" id="IPR008139">
    <property type="entry name" value="SaposinB_dom"/>
</dbReference>
<dbReference type="Proteomes" id="UP000265140">
    <property type="component" value="Chromosome 15"/>
</dbReference>
<keyword evidence="5" id="KW-1185">Reference proteome</keyword>
<organism evidence="4 5">
    <name type="scientific">Esox lucius</name>
    <name type="common">Northern pike</name>
    <dbReference type="NCBI Taxonomy" id="8010"/>
    <lineage>
        <taxon>Eukaryota</taxon>
        <taxon>Metazoa</taxon>
        <taxon>Chordata</taxon>
        <taxon>Craniata</taxon>
        <taxon>Vertebrata</taxon>
        <taxon>Euteleostomi</taxon>
        <taxon>Actinopterygii</taxon>
        <taxon>Neopterygii</taxon>
        <taxon>Teleostei</taxon>
        <taxon>Protacanthopterygii</taxon>
        <taxon>Esociformes</taxon>
        <taxon>Esocidae</taxon>
        <taxon>Esox</taxon>
    </lineage>
</organism>
<dbReference type="InterPro" id="IPR008138">
    <property type="entry name" value="SapB_2"/>
</dbReference>
<reference evidence="5" key="1">
    <citation type="journal article" date="2014" name="PLoS ONE">
        <title>The genome and linkage map of the northern pike (Esox lucius): conserved synteny revealed between the salmonid sister group and the Neoteleostei.</title>
        <authorList>
            <person name="Rondeau E.B."/>
            <person name="Minkley D.R."/>
            <person name="Leong J.S."/>
            <person name="Messmer A.M."/>
            <person name="Jantzen J.R."/>
            <person name="von Schalburg K.R."/>
            <person name="Lemon C."/>
            <person name="Bird N.H."/>
            <person name="Koop B.F."/>
        </authorList>
    </citation>
    <scope>NUCLEOTIDE SEQUENCE</scope>
</reference>
<dbReference type="Bgee" id="ENSELUG00000000520">
    <property type="expression patterns" value="Expressed in spleen and 7 other cell types or tissues"/>
</dbReference>
<accession>A0A3P8YC43</accession>
<evidence type="ECO:0000313" key="5">
    <source>
        <dbReference type="Proteomes" id="UP000265140"/>
    </source>
</evidence>
<proteinExistence type="predicted"/>
<dbReference type="SUPFAM" id="SSF47862">
    <property type="entry name" value="Saposin"/>
    <property type="match status" value="1"/>
</dbReference>
<reference evidence="4" key="4">
    <citation type="submission" date="2025-09" db="UniProtKB">
        <authorList>
            <consortium name="Ensembl"/>
        </authorList>
    </citation>
    <scope>IDENTIFICATION</scope>
</reference>
<dbReference type="PROSITE" id="PS50015">
    <property type="entry name" value="SAP_B"/>
    <property type="match status" value="1"/>
</dbReference>
<keyword evidence="2" id="KW-0732">Signal</keyword>
<dbReference type="GeneID" id="114840972"/>
<dbReference type="Ensembl" id="ENSELUT00000022958.3">
    <property type="protein sequence ID" value="ENSELUP00000014223.3"/>
    <property type="gene ID" value="ENSELUG00000000520.3"/>
</dbReference>
<dbReference type="SMART" id="SM00741">
    <property type="entry name" value="SapB"/>
    <property type="match status" value="1"/>
</dbReference>
<keyword evidence="1" id="KW-1015">Disulfide bond</keyword>
<dbReference type="GO" id="GO:0042742">
    <property type="term" value="P:defense response to bacterium"/>
    <property type="evidence" value="ECO:0007669"/>
    <property type="project" value="InterPro"/>
</dbReference>
<dbReference type="Pfam" id="PF03489">
    <property type="entry name" value="SapB_2"/>
    <property type="match status" value="1"/>
</dbReference>
<evidence type="ECO:0000256" key="1">
    <source>
        <dbReference type="ARBA" id="ARBA00023157"/>
    </source>
</evidence>
<dbReference type="OMA" id="HAENIAM"/>
<reference evidence="4" key="2">
    <citation type="submission" date="2020-02" db="EMBL/GenBank/DDBJ databases">
        <title>Esox lucius (northern pike) genome, fEsoLuc1, primary haplotype.</title>
        <authorList>
            <person name="Myers G."/>
            <person name="Karagic N."/>
            <person name="Meyer A."/>
            <person name="Pippel M."/>
            <person name="Reichard M."/>
            <person name="Winkler S."/>
            <person name="Tracey A."/>
            <person name="Sims Y."/>
            <person name="Howe K."/>
            <person name="Rhie A."/>
            <person name="Formenti G."/>
            <person name="Durbin R."/>
            <person name="Fedrigo O."/>
            <person name="Jarvis E.D."/>
        </authorList>
    </citation>
    <scope>NUCLEOTIDE SEQUENCE [LARGE SCALE GENOMIC DNA]</scope>
</reference>
<protein>
    <recommendedName>
        <fullName evidence="3">Saposin B-type domain-containing protein</fullName>
    </recommendedName>
</protein>
<dbReference type="PANTHER" id="PTHR15541">
    <property type="entry name" value="GRANULYSIN RELATED"/>
    <property type="match status" value="1"/>
</dbReference>
<dbReference type="InterPro" id="IPR011001">
    <property type="entry name" value="Saposin-like"/>
</dbReference>
<feature type="chain" id="PRO_5044216345" description="Saposin B-type domain-containing protein" evidence="2">
    <location>
        <begin position="20"/>
        <end position="133"/>
    </location>
</feature>
<sequence length="133" mass="14576">MSPVISVGLLLLCAVFAQAFKSPGGGGLMEDDKEMWGGTHDLMDRDELPAKMTKATFPGFCYVCKRIITKVEAMFNHHAVKENIATVLNSVCDTMMFFKSICKSVVNKYRDTLIDAIATDSDPESVCKALSLC</sequence>